<keyword evidence="9 13" id="KW-0564">Palmitate</keyword>
<dbReference type="RefSeq" id="WP_188665258.1">
    <property type="nucleotide sequence ID" value="NZ_BMKC01000003.1"/>
</dbReference>
<evidence type="ECO:0000313" key="15">
    <source>
        <dbReference type="EMBL" id="GGA86637.1"/>
    </source>
</evidence>
<dbReference type="HAMAP" id="MF_00233">
    <property type="entry name" value="LolB"/>
    <property type="match status" value="1"/>
</dbReference>
<keyword evidence="6 13" id="KW-0732">Signal</keyword>
<keyword evidence="11 13" id="KW-0998">Cell outer membrane</keyword>
<keyword evidence="5 13" id="KW-0813">Transport</keyword>
<dbReference type="InterPro" id="IPR004565">
    <property type="entry name" value="OM_lipoprot_LolB"/>
</dbReference>
<gene>
    <name evidence="13 15" type="primary">lolB</name>
    <name evidence="15" type="ORF">GCM10011521_26410</name>
</gene>
<evidence type="ECO:0000256" key="10">
    <source>
        <dbReference type="ARBA" id="ARBA00023186"/>
    </source>
</evidence>
<protein>
    <recommendedName>
        <fullName evidence="4 13">Outer-membrane lipoprotein LolB</fullName>
    </recommendedName>
</protein>
<evidence type="ECO:0000256" key="12">
    <source>
        <dbReference type="ARBA" id="ARBA00023288"/>
    </source>
</evidence>
<dbReference type="NCBIfam" id="TIGR00548">
    <property type="entry name" value="lolB"/>
    <property type="match status" value="1"/>
</dbReference>
<keyword evidence="7 13" id="KW-0653">Protein transport</keyword>
<organism evidence="15 16">
    <name type="scientific">Arenimonas soli</name>
    <dbReference type="NCBI Taxonomy" id="2269504"/>
    <lineage>
        <taxon>Bacteria</taxon>
        <taxon>Pseudomonadati</taxon>
        <taxon>Pseudomonadota</taxon>
        <taxon>Gammaproteobacteria</taxon>
        <taxon>Lysobacterales</taxon>
        <taxon>Lysobacteraceae</taxon>
        <taxon>Arenimonas</taxon>
    </lineage>
</organism>
<evidence type="ECO:0000256" key="2">
    <source>
        <dbReference type="ARBA" id="ARBA00009696"/>
    </source>
</evidence>
<evidence type="ECO:0000256" key="6">
    <source>
        <dbReference type="ARBA" id="ARBA00022729"/>
    </source>
</evidence>
<dbReference type="SUPFAM" id="SSF89392">
    <property type="entry name" value="Prokaryotic lipoproteins and lipoprotein localization factors"/>
    <property type="match status" value="1"/>
</dbReference>
<evidence type="ECO:0000256" key="13">
    <source>
        <dbReference type="HAMAP-Rule" id="MF_00233"/>
    </source>
</evidence>
<feature type="signal peptide" evidence="14">
    <location>
        <begin position="1"/>
        <end position="25"/>
    </location>
</feature>
<evidence type="ECO:0000256" key="1">
    <source>
        <dbReference type="ARBA" id="ARBA00004459"/>
    </source>
</evidence>
<evidence type="ECO:0000256" key="8">
    <source>
        <dbReference type="ARBA" id="ARBA00023136"/>
    </source>
</evidence>
<evidence type="ECO:0000256" key="14">
    <source>
        <dbReference type="SAM" id="SignalP"/>
    </source>
</evidence>
<comment type="similarity">
    <text evidence="2 13">Belongs to the LolB family.</text>
</comment>
<accession>A0ABQ1HS25</accession>
<keyword evidence="12 13" id="KW-0449">Lipoprotein</keyword>
<dbReference type="EMBL" id="BMKC01000003">
    <property type="protein sequence ID" value="GGA86637.1"/>
    <property type="molecule type" value="Genomic_DNA"/>
</dbReference>
<comment type="subcellular location">
    <subcellularLocation>
        <location evidence="1 13">Cell outer membrane</location>
        <topology evidence="1 13">Lipid-anchor</topology>
    </subcellularLocation>
</comment>
<feature type="chain" id="PRO_5047163338" description="Outer-membrane lipoprotein LolB" evidence="14">
    <location>
        <begin position="26"/>
        <end position="202"/>
    </location>
</feature>
<dbReference type="CDD" id="cd16326">
    <property type="entry name" value="LolB"/>
    <property type="match status" value="1"/>
</dbReference>
<evidence type="ECO:0000256" key="4">
    <source>
        <dbReference type="ARBA" id="ARBA00016202"/>
    </source>
</evidence>
<comment type="caution">
    <text evidence="15">The sequence shown here is derived from an EMBL/GenBank/DDBJ whole genome shotgun (WGS) entry which is preliminary data.</text>
</comment>
<sequence length="202" mass="21151">MSPTRFPRCLALAGLVLALAACVPATVRTGADASLLAGQAAHEAALAAEPDWRLQGRLAVSAGGDGGSGRIDWVQRGDSYDIKLSAPVTRASWRLQGGPAQARLDGLDGGPLAGPDARRLLADATGWDIPVQALSHWVRGGRAPGQAHIEFGPDGLPALIVQQGWSVEYRGWTAGPSPRPKRVFATRQDASVRLAVDAWEAP</sequence>
<evidence type="ECO:0000256" key="11">
    <source>
        <dbReference type="ARBA" id="ARBA00023237"/>
    </source>
</evidence>
<name>A0ABQ1HS25_9GAMM</name>
<dbReference type="Gene3D" id="2.50.20.10">
    <property type="entry name" value="Lipoprotein localisation LolA/LolB/LppX"/>
    <property type="match status" value="1"/>
</dbReference>
<evidence type="ECO:0000256" key="3">
    <source>
        <dbReference type="ARBA" id="ARBA00011245"/>
    </source>
</evidence>
<dbReference type="Proteomes" id="UP000623419">
    <property type="component" value="Unassembled WGS sequence"/>
</dbReference>
<keyword evidence="10 13" id="KW-0143">Chaperone</keyword>
<keyword evidence="8 13" id="KW-0472">Membrane</keyword>
<comment type="function">
    <text evidence="13">Plays a critical role in the incorporation of lipoproteins in the outer membrane after they are released by the LolA protein.</text>
</comment>
<dbReference type="Pfam" id="PF03550">
    <property type="entry name" value="LolB"/>
    <property type="match status" value="1"/>
</dbReference>
<comment type="subunit">
    <text evidence="3 13">Monomer.</text>
</comment>
<evidence type="ECO:0000256" key="7">
    <source>
        <dbReference type="ARBA" id="ARBA00022927"/>
    </source>
</evidence>
<evidence type="ECO:0000256" key="5">
    <source>
        <dbReference type="ARBA" id="ARBA00022448"/>
    </source>
</evidence>
<evidence type="ECO:0000256" key="9">
    <source>
        <dbReference type="ARBA" id="ARBA00023139"/>
    </source>
</evidence>
<dbReference type="PROSITE" id="PS51257">
    <property type="entry name" value="PROKAR_LIPOPROTEIN"/>
    <property type="match status" value="1"/>
</dbReference>
<dbReference type="InterPro" id="IPR029046">
    <property type="entry name" value="LolA/LolB/LppX"/>
</dbReference>
<keyword evidence="16" id="KW-1185">Reference proteome</keyword>
<evidence type="ECO:0000313" key="16">
    <source>
        <dbReference type="Proteomes" id="UP000623419"/>
    </source>
</evidence>
<reference evidence="16" key="1">
    <citation type="journal article" date="2019" name="Int. J. Syst. Evol. Microbiol.">
        <title>The Global Catalogue of Microorganisms (GCM) 10K type strain sequencing project: providing services to taxonomists for standard genome sequencing and annotation.</title>
        <authorList>
            <consortium name="The Broad Institute Genomics Platform"/>
            <consortium name="The Broad Institute Genome Sequencing Center for Infectious Disease"/>
            <person name="Wu L."/>
            <person name="Ma J."/>
        </authorList>
    </citation>
    <scope>NUCLEOTIDE SEQUENCE [LARGE SCALE GENOMIC DNA]</scope>
    <source>
        <strain evidence="16">CGMCC 1.15905</strain>
    </source>
</reference>
<proteinExistence type="inferred from homology"/>